<reference evidence="1 2" key="1">
    <citation type="submission" date="2018-02" db="EMBL/GenBank/DDBJ databases">
        <title>Novel Leptospira species isolated from soil and water in Japan.</title>
        <authorList>
            <person name="Nakao R."/>
            <person name="Masuzawa T."/>
        </authorList>
    </citation>
    <scope>NUCLEOTIDE SEQUENCE [LARGE SCALE GENOMIC DNA]</scope>
    <source>
        <strain evidence="1 2">YH101</strain>
    </source>
</reference>
<gene>
    <name evidence="1" type="ORF">LPTSP4_09860</name>
</gene>
<proteinExistence type="predicted"/>
<sequence>MRYKAPRHKVFNYRIDPIQEVYEMGKVMIEEPSCIGLELEFLNFLQSRLKSKYQIQLKKVIYDIPESFRQNKVLDSLKSNRSFVRSSEIKKNGKTT</sequence>
<dbReference type="Proteomes" id="UP000245133">
    <property type="component" value="Unassembled WGS sequence"/>
</dbReference>
<comment type="caution">
    <text evidence="1">The sequence shown here is derived from an EMBL/GenBank/DDBJ whole genome shotgun (WGS) entry which is preliminary data.</text>
</comment>
<evidence type="ECO:0000313" key="1">
    <source>
        <dbReference type="EMBL" id="GBF49473.1"/>
    </source>
</evidence>
<protein>
    <submittedName>
        <fullName evidence="1">Uncharacterized protein</fullName>
    </submittedName>
</protein>
<name>A0A2P2DXX5_9LEPT</name>
<keyword evidence="2" id="KW-1185">Reference proteome</keyword>
<accession>A0A2P2DXX5</accession>
<organism evidence="1 2">
    <name type="scientific">Leptospira ryugenii</name>
    <dbReference type="NCBI Taxonomy" id="1917863"/>
    <lineage>
        <taxon>Bacteria</taxon>
        <taxon>Pseudomonadati</taxon>
        <taxon>Spirochaetota</taxon>
        <taxon>Spirochaetia</taxon>
        <taxon>Leptospirales</taxon>
        <taxon>Leptospiraceae</taxon>
        <taxon>Leptospira</taxon>
    </lineage>
</organism>
<dbReference type="AlphaFoldDB" id="A0A2P2DXX5"/>
<evidence type="ECO:0000313" key="2">
    <source>
        <dbReference type="Proteomes" id="UP000245133"/>
    </source>
</evidence>
<dbReference type="EMBL" id="BFBB01000003">
    <property type="protein sequence ID" value="GBF49473.1"/>
    <property type="molecule type" value="Genomic_DNA"/>
</dbReference>